<evidence type="ECO:0000256" key="2">
    <source>
        <dbReference type="SAM" id="SignalP"/>
    </source>
</evidence>
<protein>
    <recommendedName>
        <fullName evidence="5">DUF4148 domain-containing protein</fullName>
    </recommendedName>
</protein>
<proteinExistence type="predicted"/>
<accession>A0A4V1RI64</accession>
<feature type="signal peptide" evidence="2">
    <location>
        <begin position="1"/>
        <end position="33"/>
    </location>
</feature>
<keyword evidence="4" id="KW-1185">Reference proteome</keyword>
<sequence>MCGKDPDRNPSSRSALAILVALAGLAAAAPARAGDGLWDQALQTLNLKATPAEPPPAFVERTRPNAAELGYIPTALPHKVSPRAVKTPAEIEAATDALDAAKARQLNPAAAPVDLPKGRRRAKPTSAPAVAD</sequence>
<dbReference type="EMBL" id="QYBC01000019">
    <property type="protein sequence ID" value="RYB02499.1"/>
    <property type="molecule type" value="Genomic_DNA"/>
</dbReference>
<dbReference type="Proteomes" id="UP000289411">
    <property type="component" value="Unassembled WGS sequence"/>
</dbReference>
<dbReference type="OrthoDB" id="9866855at2"/>
<dbReference type="RefSeq" id="WP_129221032.1">
    <property type="nucleotide sequence ID" value="NZ_QYBC01000019.1"/>
</dbReference>
<feature type="chain" id="PRO_5020349573" description="DUF4148 domain-containing protein" evidence="2">
    <location>
        <begin position="34"/>
        <end position="132"/>
    </location>
</feature>
<evidence type="ECO:0008006" key="5">
    <source>
        <dbReference type="Google" id="ProtNLM"/>
    </source>
</evidence>
<comment type="caution">
    <text evidence="3">The sequence shown here is derived from an EMBL/GenBank/DDBJ whole genome shotgun (WGS) entry which is preliminary data.</text>
</comment>
<dbReference type="AlphaFoldDB" id="A0A4V1RI64"/>
<feature type="region of interest" description="Disordered" evidence="1">
    <location>
        <begin position="105"/>
        <end position="132"/>
    </location>
</feature>
<evidence type="ECO:0000313" key="3">
    <source>
        <dbReference type="EMBL" id="RYB02499.1"/>
    </source>
</evidence>
<organism evidence="3 4">
    <name type="scientific">Lichenibacterium ramalinae</name>
    <dbReference type="NCBI Taxonomy" id="2316527"/>
    <lineage>
        <taxon>Bacteria</taxon>
        <taxon>Pseudomonadati</taxon>
        <taxon>Pseudomonadota</taxon>
        <taxon>Alphaproteobacteria</taxon>
        <taxon>Hyphomicrobiales</taxon>
        <taxon>Lichenihabitantaceae</taxon>
        <taxon>Lichenibacterium</taxon>
    </lineage>
</organism>
<keyword evidence="2" id="KW-0732">Signal</keyword>
<name>A0A4V1RI64_9HYPH</name>
<reference evidence="3 4" key="1">
    <citation type="submission" date="2018-09" db="EMBL/GenBank/DDBJ databases">
        <authorList>
            <person name="Grouzdev D.S."/>
            <person name="Krutkina M.S."/>
        </authorList>
    </citation>
    <scope>NUCLEOTIDE SEQUENCE [LARGE SCALE GENOMIC DNA]</scope>
    <source>
        <strain evidence="3 4">RmlP001</strain>
    </source>
</reference>
<evidence type="ECO:0000313" key="4">
    <source>
        <dbReference type="Proteomes" id="UP000289411"/>
    </source>
</evidence>
<evidence type="ECO:0000256" key="1">
    <source>
        <dbReference type="SAM" id="MobiDB-lite"/>
    </source>
</evidence>
<gene>
    <name evidence="3" type="ORF">D3272_20240</name>
</gene>
<reference evidence="3 4" key="2">
    <citation type="submission" date="2019-02" db="EMBL/GenBank/DDBJ databases">
        <title>'Lichenibacterium ramalinii' gen. nov. sp. nov., 'Lichenibacterium minor' gen. nov. sp. nov.</title>
        <authorList>
            <person name="Pankratov T."/>
        </authorList>
    </citation>
    <scope>NUCLEOTIDE SEQUENCE [LARGE SCALE GENOMIC DNA]</scope>
    <source>
        <strain evidence="3 4">RmlP001</strain>
    </source>
</reference>